<name>A0A3Q2Q078_FUNHE</name>
<organism evidence="2 3">
    <name type="scientific">Fundulus heteroclitus</name>
    <name type="common">Killifish</name>
    <name type="synonym">Mummichog</name>
    <dbReference type="NCBI Taxonomy" id="8078"/>
    <lineage>
        <taxon>Eukaryota</taxon>
        <taxon>Metazoa</taxon>
        <taxon>Chordata</taxon>
        <taxon>Craniata</taxon>
        <taxon>Vertebrata</taxon>
        <taxon>Euteleostomi</taxon>
        <taxon>Actinopterygii</taxon>
        <taxon>Neopterygii</taxon>
        <taxon>Teleostei</taxon>
        <taxon>Neoteleostei</taxon>
        <taxon>Acanthomorphata</taxon>
        <taxon>Ovalentaria</taxon>
        <taxon>Atherinomorphae</taxon>
        <taxon>Cyprinodontiformes</taxon>
        <taxon>Fundulidae</taxon>
        <taxon>Fundulus</taxon>
    </lineage>
</organism>
<dbReference type="STRING" id="8078.ENSFHEP00000019134"/>
<proteinExistence type="predicted"/>
<dbReference type="SUPFAM" id="SSF54117">
    <property type="entry name" value="Interleukin 8-like chemokines"/>
    <property type="match status" value="1"/>
</dbReference>
<keyword evidence="1" id="KW-0732">Signal</keyword>
<dbReference type="AlphaFoldDB" id="A0A3Q2Q078"/>
<dbReference type="InterPro" id="IPR036048">
    <property type="entry name" value="Interleukin_8-like_sf"/>
</dbReference>
<dbReference type="Ensembl" id="ENSFHET00000028328.1">
    <property type="protein sequence ID" value="ENSFHEP00000019134.1"/>
    <property type="gene ID" value="ENSFHEG00000021040.1"/>
</dbReference>
<evidence type="ECO:0000313" key="3">
    <source>
        <dbReference type="Proteomes" id="UP000265000"/>
    </source>
</evidence>
<evidence type="ECO:0008006" key="4">
    <source>
        <dbReference type="Google" id="ProtNLM"/>
    </source>
</evidence>
<dbReference type="GO" id="GO:0006955">
    <property type="term" value="P:immune response"/>
    <property type="evidence" value="ECO:0007669"/>
    <property type="project" value="InterPro"/>
</dbReference>
<accession>A0A3Q2Q078</accession>
<feature type="signal peptide" evidence="1">
    <location>
        <begin position="1"/>
        <end position="15"/>
    </location>
</feature>
<dbReference type="GeneTree" id="ENSGT01150000287191"/>
<dbReference type="GO" id="GO:0005576">
    <property type="term" value="C:extracellular region"/>
    <property type="evidence" value="ECO:0007669"/>
    <property type="project" value="InterPro"/>
</dbReference>
<reference evidence="2" key="1">
    <citation type="submission" date="2025-08" db="UniProtKB">
        <authorList>
            <consortium name="Ensembl"/>
        </authorList>
    </citation>
    <scope>IDENTIFICATION</scope>
</reference>
<reference evidence="2" key="2">
    <citation type="submission" date="2025-09" db="UniProtKB">
        <authorList>
            <consortium name="Ensembl"/>
        </authorList>
    </citation>
    <scope>IDENTIFICATION</scope>
</reference>
<dbReference type="Proteomes" id="UP000265000">
    <property type="component" value="Unplaced"/>
</dbReference>
<protein>
    <recommendedName>
        <fullName evidence="4">Chemokine interleukin-8-like domain-containing protein</fullName>
    </recommendedName>
</protein>
<evidence type="ECO:0000256" key="1">
    <source>
        <dbReference type="SAM" id="SignalP"/>
    </source>
</evidence>
<dbReference type="GO" id="GO:0008009">
    <property type="term" value="F:chemokine activity"/>
    <property type="evidence" value="ECO:0007669"/>
    <property type="project" value="InterPro"/>
</dbReference>
<evidence type="ECO:0000313" key="2">
    <source>
        <dbReference type="Ensembl" id="ENSFHEP00000019134.1"/>
    </source>
</evidence>
<keyword evidence="3" id="KW-1185">Reference proteome</keyword>
<sequence length="103" mass="11577">MSALLMALQQSLILSMHQLFIVVYFESFIPAHGPNDLRPGRCCFKFFPGRIPEAHILSIAKTHQSCTKRGFGDYCVNLKQQWAIRAFLKTPKNQVAPSTLSPA</sequence>
<dbReference type="Gene3D" id="2.40.50.40">
    <property type="match status" value="1"/>
</dbReference>
<feature type="chain" id="PRO_5045825715" description="Chemokine interleukin-8-like domain-containing protein" evidence="1">
    <location>
        <begin position="16"/>
        <end position="103"/>
    </location>
</feature>